<dbReference type="InterPro" id="IPR011008">
    <property type="entry name" value="Dimeric_a/b-barrel"/>
</dbReference>
<dbReference type="Gene3D" id="3.30.70.1060">
    <property type="entry name" value="Dimeric alpha+beta barrel"/>
    <property type="match status" value="1"/>
</dbReference>
<evidence type="ECO:0000256" key="1">
    <source>
        <dbReference type="ARBA" id="ARBA00007689"/>
    </source>
</evidence>
<evidence type="ECO:0000256" key="2">
    <source>
        <dbReference type="SAM" id="SignalP"/>
    </source>
</evidence>
<comment type="similarity">
    <text evidence="1">Belongs to the YciI family.</text>
</comment>
<name>A0A432WL18_9GAMM</name>
<keyword evidence="2" id="KW-0732">Signal</keyword>
<dbReference type="RefSeq" id="WP_126809015.1">
    <property type="nucleotide sequence ID" value="NZ_PIPP01000007.1"/>
</dbReference>
<evidence type="ECO:0000313" key="5">
    <source>
        <dbReference type="Proteomes" id="UP000286934"/>
    </source>
</evidence>
<dbReference type="EMBL" id="PIPP01000007">
    <property type="protein sequence ID" value="RUO34397.1"/>
    <property type="molecule type" value="Genomic_DNA"/>
</dbReference>
<protein>
    <recommendedName>
        <fullName evidence="3">YCII-related domain-containing protein</fullName>
    </recommendedName>
</protein>
<gene>
    <name evidence="4" type="ORF">CWE13_12285</name>
</gene>
<evidence type="ECO:0000313" key="4">
    <source>
        <dbReference type="EMBL" id="RUO34397.1"/>
    </source>
</evidence>
<reference evidence="5" key="1">
    <citation type="journal article" date="2018" name="Front. Microbiol.">
        <title>Genome-Based Analysis Reveals the Taxonomy and Diversity of the Family Idiomarinaceae.</title>
        <authorList>
            <person name="Liu Y."/>
            <person name="Lai Q."/>
            <person name="Shao Z."/>
        </authorList>
    </citation>
    <scope>NUCLEOTIDE SEQUENCE [LARGE SCALE GENOMIC DNA]</scope>
    <source>
        <strain evidence="5">AIS</strain>
    </source>
</reference>
<dbReference type="Pfam" id="PF03795">
    <property type="entry name" value="YCII"/>
    <property type="match status" value="1"/>
</dbReference>
<evidence type="ECO:0000259" key="3">
    <source>
        <dbReference type="Pfam" id="PF03795"/>
    </source>
</evidence>
<organism evidence="4 5">
    <name type="scientific">Aliidiomarina shirensis</name>
    <dbReference type="NCBI Taxonomy" id="1048642"/>
    <lineage>
        <taxon>Bacteria</taxon>
        <taxon>Pseudomonadati</taxon>
        <taxon>Pseudomonadota</taxon>
        <taxon>Gammaproteobacteria</taxon>
        <taxon>Alteromonadales</taxon>
        <taxon>Idiomarinaceae</taxon>
        <taxon>Aliidiomarina</taxon>
    </lineage>
</organism>
<sequence length="136" mass="14768">MNNQLIKIFLVFALISFSIAGKAEDQKPIELPTEWDSYYVVLVKEGPNFAELQGSEGLRALMFEHIQYQLGLQKDGIALSAGGFAEAKEGIAGLTLLRASSLEEAEEIAHADPAVKAGRFAVVVYHWYVPGGSLGE</sequence>
<proteinExistence type="inferred from homology"/>
<dbReference type="Proteomes" id="UP000286934">
    <property type="component" value="Unassembled WGS sequence"/>
</dbReference>
<comment type="caution">
    <text evidence="4">The sequence shown here is derived from an EMBL/GenBank/DDBJ whole genome shotgun (WGS) entry which is preliminary data.</text>
</comment>
<dbReference type="OrthoDB" id="6400064at2"/>
<dbReference type="AlphaFoldDB" id="A0A432WL18"/>
<accession>A0A432WL18</accession>
<feature type="domain" description="YCII-related" evidence="3">
    <location>
        <begin position="38"/>
        <end position="123"/>
    </location>
</feature>
<dbReference type="InterPro" id="IPR005545">
    <property type="entry name" value="YCII"/>
</dbReference>
<keyword evidence="5" id="KW-1185">Reference proteome</keyword>
<dbReference type="SUPFAM" id="SSF54909">
    <property type="entry name" value="Dimeric alpha+beta barrel"/>
    <property type="match status" value="1"/>
</dbReference>
<feature type="chain" id="PRO_5019462999" description="YCII-related domain-containing protein" evidence="2">
    <location>
        <begin position="24"/>
        <end position="136"/>
    </location>
</feature>
<feature type="signal peptide" evidence="2">
    <location>
        <begin position="1"/>
        <end position="23"/>
    </location>
</feature>